<comment type="caution">
    <text evidence="3">The sequence shown here is derived from an EMBL/GenBank/DDBJ whole genome shotgun (WGS) entry which is preliminary data.</text>
</comment>
<dbReference type="PRINTS" id="PR00755">
    <property type="entry name" value="AFLATOXINBRP"/>
</dbReference>
<dbReference type="PANTHER" id="PTHR47783:SF1">
    <property type="entry name" value="ZN(II)2CYS6 TRANSCRIPTION FACTOR (EUROFUNG)"/>
    <property type="match status" value="1"/>
</dbReference>
<dbReference type="GO" id="GO:0000981">
    <property type="term" value="F:DNA-binding transcription factor activity, RNA polymerase II-specific"/>
    <property type="evidence" value="ECO:0007669"/>
    <property type="project" value="InterPro"/>
</dbReference>
<dbReference type="OrthoDB" id="2441642at2759"/>
<dbReference type="PROSITE" id="PS50048">
    <property type="entry name" value="ZN2_CY6_FUNGAL_2"/>
    <property type="match status" value="1"/>
</dbReference>
<dbReference type="PANTHER" id="PTHR47783">
    <property type="entry name" value="ZN(II)2CYS6 TRANSCRIPTION FACTOR (EUROFUNG)-RELATED"/>
    <property type="match status" value="1"/>
</dbReference>
<dbReference type="Proteomes" id="UP000813824">
    <property type="component" value="Unassembled WGS sequence"/>
</dbReference>
<organism evidence="3 4">
    <name type="scientific">Cristinia sonorae</name>
    <dbReference type="NCBI Taxonomy" id="1940300"/>
    <lineage>
        <taxon>Eukaryota</taxon>
        <taxon>Fungi</taxon>
        <taxon>Dikarya</taxon>
        <taxon>Basidiomycota</taxon>
        <taxon>Agaricomycotina</taxon>
        <taxon>Agaricomycetes</taxon>
        <taxon>Agaricomycetidae</taxon>
        <taxon>Agaricales</taxon>
        <taxon>Pleurotineae</taxon>
        <taxon>Stephanosporaceae</taxon>
        <taxon>Cristinia</taxon>
    </lineage>
</organism>
<evidence type="ECO:0000313" key="4">
    <source>
        <dbReference type="Proteomes" id="UP000813824"/>
    </source>
</evidence>
<dbReference type="InterPro" id="IPR036864">
    <property type="entry name" value="Zn2-C6_fun-type_DNA-bd_sf"/>
</dbReference>
<feature type="compositionally biased region" description="Polar residues" evidence="1">
    <location>
        <begin position="61"/>
        <end position="79"/>
    </location>
</feature>
<evidence type="ECO:0000259" key="2">
    <source>
        <dbReference type="PROSITE" id="PS50048"/>
    </source>
</evidence>
<dbReference type="CDD" id="cd00067">
    <property type="entry name" value="GAL4"/>
    <property type="match status" value="1"/>
</dbReference>
<reference evidence="3" key="1">
    <citation type="journal article" date="2021" name="New Phytol.">
        <title>Evolutionary innovations through gain and loss of genes in the ectomycorrhizal Boletales.</title>
        <authorList>
            <person name="Wu G."/>
            <person name="Miyauchi S."/>
            <person name="Morin E."/>
            <person name="Kuo A."/>
            <person name="Drula E."/>
            <person name="Varga T."/>
            <person name="Kohler A."/>
            <person name="Feng B."/>
            <person name="Cao Y."/>
            <person name="Lipzen A."/>
            <person name="Daum C."/>
            <person name="Hundley H."/>
            <person name="Pangilinan J."/>
            <person name="Johnson J."/>
            <person name="Barry K."/>
            <person name="LaButti K."/>
            <person name="Ng V."/>
            <person name="Ahrendt S."/>
            <person name="Min B."/>
            <person name="Choi I.G."/>
            <person name="Park H."/>
            <person name="Plett J.M."/>
            <person name="Magnuson J."/>
            <person name="Spatafora J.W."/>
            <person name="Nagy L.G."/>
            <person name="Henrissat B."/>
            <person name="Grigoriev I.V."/>
            <person name="Yang Z.L."/>
            <person name="Xu J."/>
            <person name="Martin F.M."/>
        </authorList>
    </citation>
    <scope>NUCLEOTIDE SEQUENCE</scope>
    <source>
        <strain evidence="3">KKN 215</strain>
    </source>
</reference>
<dbReference type="SMART" id="SM00066">
    <property type="entry name" value="GAL4"/>
    <property type="match status" value="1"/>
</dbReference>
<feature type="region of interest" description="Disordered" evidence="1">
    <location>
        <begin position="171"/>
        <end position="201"/>
    </location>
</feature>
<evidence type="ECO:0000256" key="1">
    <source>
        <dbReference type="SAM" id="MobiDB-lite"/>
    </source>
</evidence>
<dbReference type="Pfam" id="PF00172">
    <property type="entry name" value="Zn_clus"/>
    <property type="match status" value="1"/>
</dbReference>
<evidence type="ECO:0000313" key="3">
    <source>
        <dbReference type="EMBL" id="KAH8089899.1"/>
    </source>
</evidence>
<dbReference type="AlphaFoldDB" id="A0A8K0UGK5"/>
<dbReference type="PROSITE" id="PS00463">
    <property type="entry name" value="ZN2_CY6_FUNGAL_1"/>
    <property type="match status" value="1"/>
</dbReference>
<keyword evidence="4" id="KW-1185">Reference proteome</keyword>
<protein>
    <recommendedName>
        <fullName evidence="2">Zn(2)-C6 fungal-type domain-containing protein</fullName>
    </recommendedName>
</protein>
<feature type="region of interest" description="Disordered" evidence="1">
    <location>
        <begin position="34"/>
        <end position="86"/>
    </location>
</feature>
<dbReference type="InterPro" id="IPR001138">
    <property type="entry name" value="Zn2Cys6_DnaBD"/>
</dbReference>
<gene>
    <name evidence="3" type="ORF">BXZ70DRAFT_495926</name>
</gene>
<dbReference type="Gene3D" id="4.10.240.10">
    <property type="entry name" value="Zn(2)-C6 fungal-type DNA-binding domain"/>
    <property type="match status" value="1"/>
</dbReference>
<proteinExistence type="predicted"/>
<feature type="domain" description="Zn(2)-C6 fungal-type" evidence="2">
    <location>
        <begin position="132"/>
        <end position="162"/>
    </location>
</feature>
<accession>A0A8K0UGK5</accession>
<dbReference type="SUPFAM" id="SSF57701">
    <property type="entry name" value="Zn2/Cys6 DNA-binding domain"/>
    <property type="match status" value="1"/>
</dbReference>
<dbReference type="GO" id="GO:0008270">
    <property type="term" value="F:zinc ion binding"/>
    <property type="evidence" value="ECO:0007669"/>
    <property type="project" value="InterPro"/>
</dbReference>
<feature type="region of interest" description="Disordered" evidence="1">
    <location>
        <begin position="245"/>
        <end position="283"/>
    </location>
</feature>
<sequence>MTVERELAAHGDGQVHFVASSAFTCDLTEDKKPDHAAEQCGLATGSRSADPFPTDHPTPPSSGSAMATMSPADSNSSEPTTEDGVSWNLVPYDVPWGQDYYQYNQGTLPGPAGTCLFLRSPTPVEKRRTVQACKMCRDRKAKCSGDKPACSRCLARGYICQYLPDMKKIKPAKAGPPRLKGSRSLSHPYNRRDSDTHSIASSADFSEYSSYSSGSSSSSNLSPKQEEQEFPPAVLLQQLQLQYPDAEPKQDSAPIDSGAYLEPYDHASKPTQGFPVHEQPPLSATSLTSSLSFWSGYESPHPTPQTLEPTPISSPAVHAPRPLRYSQSLPFLPSSERRVSCPADLINRSRSAEPVVEAEVAMTVDPRVLTQQPVAPGYHPVQAATMSQEYFGHQQDVHMGQLSYMPRST</sequence>
<dbReference type="EMBL" id="JAEVFJ010000038">
    <property type="protein sequence ID" value="KAH8089899.1"/>
    <property type="molecule type" value="Genomic_DNA"/>
</dbReference>
<name>A0A8K0UGK5_9AGAR</name>